<dbReference type="GO" id="GO:0016491">
    <property type="term" value="F:oxidoreductase activity"/>
    <property type="evidence" value="ECO:0007669"/>
    <property type="project" value="UniProtKB-KW"/>
</dbReference>
<dbReference type="Proteomes" id="UP001287286">
    <property type="component" value="Unassembled WGS sequence"/>
</dbReference>
<sequence length="294" mass="31242">MAPTYSAQSLFHANDLVVVITGGGTGLGKMMAHAMAANGAKAVYILGRRQEALDEAKASSTNPDVIHTIVCDVTSKDSLTAAAAQVTKEIGYINVLFANSGVMTALVPAHDVDSLSIEALQERLWRPDMDEFNHTYHVNVTGAFYSVVAFLTLLSEGNNRKVVPQKSQVILTSSAGGYIRKPMGGFAYGTSKAAVTHMSKQLATLLSTWTIRVNTIAPGFYPSDMTNDMPFMSALGDPRVEGGMTKEMVPLMRCGAEEDLAGAVLFLVSPAGAYLDGNQLLTDGGRVGLLQATY</sequence>
<evidence type="ECO:0000313" key="6">
    <source>
        <dbReference type="EMBL" id="OAQ88900.1"/>
    </source>
</evidence>
<keyword evidence="2" id="KW-0521">NADP</keyword>
<keyword evidence="3" id="KW-0560">Oxidoreductase</keyword>
<dbReference type="InterPro" id="IPR052178">
    <property type="entry name" value="Sec_Metab_Biosynth_SDR"/>
</dbReference>
<protein>
    <submittedName>
        <fullName evidence="6 7">Short chain dehydrogenase/reductase</fullName>
    </submittedName>
</protein>
<dbReference type="Proteomes" id="UP000078340">
    <property type="component" value="Unassembled WGS sequence"/>
</dbReference>
<reference evidence="6 8" key="3">
    <citation type="submission" date="2016-02" db="EMBL/GenBank/DDBJ databases">
        <title>Biosynthesis of antibiotic leucinostatins and their inhibition on Phytophthora in bio-control Purpureocillium lilacinum.</title>
        <authorList>
            <person name="Wang G."/>
            <person name="Liu Z."/>
            <person name="Lin R."/>
            <person name="Li E."/>
            <person name="Mao Z."/>
            <person name="Ling J."/>
            <person name="Yin W."/>
            <person name="Xie B."/>
        </authorList>
    </citation>
    <scope>NUCLEOTIDE SEQUENCE [LARGE SCALE GENOMIC DNA]</scope>
    <source>
        <strain evidence="5">PLBJ-1</strain>
        <strain evidence="6">PLFJ-1</strain>
    </source>
</reference>
<evidence type="ECO:0000256" key="2">
    <source>
        <dbReference type="ARBA" id="ARBA00022857"/>
    </source>
</evidence>
<evidence type="ECO:0000313" key="4">
    <source>
        <dbReference type="EMBL" id="KAK4088552.1"/>
    </source>
</evidence>
<dbReference type="Pfam" id="PF00106">
    <property type="entry name" value="adh_short"/>
    <property type="match status" value="1"/>
</dbReference>
<dbReference type="PANTHER" id="PTHR43618:SF18">
    <property type="entry name" value="SHORT CHAIN DEHYDROGENASE_REDUCTASE FAMILY (AFU_ORTHOLOGUE AFUA_5G12480)"/>
    <property type="match status" value="1"/>
</dbReference>
<dbReference type="Gene3D" id="3.40.50.720">
    <property type="entry name" value="NAD(P)-binding Rossmann-like Domain"/>
    <property type="match status" value="1"/>
</dbReference>
<accession>A0A179HHG2</accession>
<dbReference type="InterPro" id="IPR002347">
    <property type="entry name" value="SDR_fam"/>
</dbReference>
<dbReference type="STRING" id="33203.A0A179HHG2"/>
<dbReference type="InterPro" id="IPR020904">
    <property type="entry name" value="Sc_DH/Rdtase_CS"/>
</dbReference>
<dbReference type="PANTHER" id="PTHR43618">
    <property type="entry name" value="7-ALPHA-HYDROXYSTEROID DEHYDROGENASE"/>
    <property type="match status" value="1"/>
</dbReference>
<reference evidence="7 9" key="2">
    <citation type="journal article" date="2016" name="Front. Microbiol.">
        <title>Genome and transcriptome sequences reveal the specific parasitism of the nematophagous Purpureocillium lilacinum 36-1.</title>
        <authorList>
            <person name="Xie J."/>
            <person name="Li S."/>
            <person name="Mo C."/>
            <person name="Xiao X."/>
            <person name="Peng D."/>
            <person name="Wang G."/>
            <person name="Xiao Y."/>
        </authorList>
    </citation>
    <scope>NUCLEOTIDE SEQUENCE [LARGE SCALE GENOMIC DNA]</scope>
    <source>
        <strain evidence="7 9">36-1</strain>
    </source>
</reference>
<dbReference type="PRINTS" id="PR00081">
    <property type="entry name" value="GDHRDH"/>
</dbReference>
<evidence type="ECO:0000313" key="7">
    <source>
        <dbReference type="EMBL" id="PWI73508.1"/>
    </source>
</evidence>
<dbReference type="RefSeq" id="XP_018177619.1">
    <property type="nucleotide sequence ID" value="XM_018324440.1"/>
</dbReference>
<dbReference type="SUPFAM" id="SSF51735">
    <property type="entry name" value="NAD(P)-binding Rossmann-fold domains"/>
    <property type="match status" value="1"/>
</dbReference>
<evidence type="ECO:0000313" key="8">
    <source>
        <dbReference type="Proteomes" id="UP000078340"/>
    </source>
</evidence>
<proteinExistence type="inferred from homology"/>
<dbReference type="InterPro" id="IPR036291">
    <property type="entry name" value="NAD(P)-bd_dom_sf"/>
</dbReference>
<comment type="caution">
    <text evidence="6">The sequence shown here is derived from an EMBL/GenBank/DDBJ whole genome shotgun (WGS) entry which is preliminary data.</text>
</comment>
<dbReference type="GeneID" id="28889489"/>
<dbReference type="Proteomes" id="UP000078240">
    <property type="component" value="Unassembled WGS sequence"/>
</dbReference>
<dbReference type="EMBL" id="LCWV01000004">
    <property type="protein sequence ID" value="PWI73508.1"/>
    <property type="molecule type" value="Genomic_DNA"/>
</dbReference>
<name>A0A179HHG2_PURLI</name>
<evidence type="ECO:0000313" key="10">
    <source>
        <dbReference type="Proteomes" id="UP001287286"/>
    </source>
</evidence>
<dbReference type="EMBL" id="JAWRVI010000024">
    <property type="protein sequence ID" value="KAK4088552.1"/>
    <property type="molecule type" value="Genomic_DNA"/>
</dbReference>
<dbReference type="OMA" id="MADHIFR"/>
<dbReference type="AlphaFoldDB" id="A0A179HHG2"/>
<evidence type="ECO:0000313" key="9">
    <source>
        <dbReference type="Proteomes" id="UP000245956"/>
    </source>
</evidence>
<dbReference type="CDD" id="cd05233">
    <property type="entry name" value="SDR_c"/>
    <property type="match status" value="1"/>
</dbReference>
<dbReference type="Proteomes" id="UP000245956">
    <property type="component" value="Unassembled WGS sequence"/>
</dbReference>
<dbReference type="EMBL" id="LSBI01000006">
    <property type="protein sequence ID" value="OAQ88900.1"/>
    <property type="molecule type" value="Genomic_DNA"/>
</dbReference>
<dbReference type="PROSITE" id="PS00061">
    <property type="entry name" value="ADH_SHORT"/>
    <property type="match status" value="1"/>
</dbReference>
<comment type="similarity">
    <text evidence="1">Belongs to the short-chain dehydrogenases/reductases (SDR) family.</text>
</comment>
<reference evidence="4 10" key="5">
    <citation type="journal article" date="2024" name="Microbiol. Resour. Announc.">
        <title>Genome annotations for the ascomycete fungi Trichoderma harzianum, Trichoderma aggressivum, and Purpureocillium lilacinum.</title>
        <authorList>
            <person name="Beijen E.P.W."/>
            <person name="Ohm R.A."/>
        </authorList>
    </citation>
    <scope>NUCLEOTIDE SEQUENCE [LARGE SCALE GENOMIC DNA]</scope>
    <source>
        <strain evidence="4 10">CBS 150709</strain>
    </source>
</reference>
<keyword evidence="10" id="KW-1185">Reference proteome</keyword>
<evidence type="ECO:0000256" key="1">
    <source>
        <dbReference type="ARBA" id="ARBA00006484"/>
    </source>
</evidence>
<gene>
    <name evidence="7" type="ORF">PCL_08784</name>
    <name evidence="4" type="ORF">Purlil1_7103</name>
    <name evidence="5" type="ORF">VFPBJ_05281</name>
    <name evidence="6" type="ORF">VFPFJ_07365</name>
</gene>
<reference evidence="4" key="4">
    <citation type="submission" date="2023-11" db="EMBL/GenBank/DDBJ databases">
        <authorList>
            <person name="Beijen E."/>
            <person name="Ohm R.A."/>
        </authorList>
    </citation>
    <scope>NUCLEOTIDE SEQUENCE</scope>
    <source>
        <strain evidence="4">CBS 150709</strain>
    </source>
</reference>
<evidence type="ECO:0000313" key="5">
    <source>
        <dbReference type="EMBL" id="OAQ79696.1"/>
    </source>
</evidence>
<organism evidence="6 8">
    <name type="scientific">Purpureocillium lilacinum</name>
    <name type="common">Paecilomyces lilacinus</name>
    <dbReference type="NCBI Taxonomy" id="33203"/>
    <lineage>
        <taxon>Eukaryota</taxon>
        <taxon>Fungi</taxon>
        <taxon>Dikarya</taxon>
        <taxon>Ascomycota</taxon>
        <taxon>Pezizomycotina</taxon>
        <taxon>Sordariomycetes</taxon>
        <taxon>Hypocreomycetidae</taxon>
        <taxon>Hypocreales</taxon>
        <taxon>Ophiocordycipitaceae</taxon>
        <taxon>Purpureocillium</taxon>
    </lineage>
</organism>
<reference evidence="7" key="1">
    <citation type="submission" date="2015-05" db="EMBL/GenBank/DDBJ databases">
        <authorList>
            <person name="Wang D.B."/>
            <person name="Wang M."/>
        </authorList>
    </citation>
    <scope>NUCLEOTIDE SEQUENCE</scope>
    <source>
        <strain evidence="7">36-1</strain>
    </source>
</reference>
<dbReference type="KEGG" id="plj:28889489"/>
<dbReference type="EMBL" id="LSBH01000004">
    <property type="protein sequence ID" value="OAQ79696.1"/>
    <property type="molecule type" value="Genomic_DNA"/>
</dbReference>
<evidence type="ECO:0000256" key="3">
    <source>
        <dbReference type="ARBA" id="ARBA00023002"/>
    </source>
</evidence>